<comment type="caution">
    <text evidence="6">The sequence shown here is derived from an EMBL/GenBank/DDBJ whole genome shotgun (WGS) entry which is preliminary data.</text>
</comment>
<dbReference type="Gene3D" id="2.40.50.140">
    <property type="entry name" value="Nucleic acid-binding proteins"/>
    <property type="match status" value="2"/>
</dbReference>
<evidence type="ECO:0000259" key="5">
    <source>
        <dbReference type="PROSITE" id="PS50126"/>
    </source>
</evidence>
<feature type="domain" description="S1 motif" evidence="5">
    <location>
        <begin position="108"/>
        <end position="178"/>
    </location>
</feature>
<gene>
    <name evidence="6" type="ORF">WJX73_002240</name>
</gene>
<dbReference type="GO" id="GO:0003735">
    <property type="term" value="F:structural constituent of ribosome"/>
    <property type="evidence" value="ECO:0007669"/>
    <property type="project" value="TreeGrafter"/>
</dbReference>
<dbReference type="Proteomes" id="UP001465755">
    <property type="component" value="Unassembled WGS sequence"/>
</dbReference>
<evidence type="ECO:0000313" key="7">
    <source>
        <dbReference type="Proteomes" id="UP001465755"/>
    </source>
</evidence>
<dbReference type="InterPro" id="IPR012340">
    <property type="entry name" value="NA-bd_OB-fold"/>
</dbReference>
<feature type="domain" description="S1 motif" evidence="5">
    <location>
        <begin position="243"/>
        <end position="314"/>
    </location>
</feature>
<dbReference type="AlphaFoldDB" id="A0AAW1PM35"/>
<organism evidence="6 7">
    <name type="scientific">Symbiochloris irregularis</name>
    <dbReference type="NCBI Taxonomy" id="706552"/>
    <lineage>
        <taxon>Eukaryota</taxon>
        <taxon>Viridiplantae</taxon>
        <taxon>Chlorophyta</taxon>
        <taxon>core chlorophytes</taxon>
        <taxon>Trebouxiophyceae</taxon>
        <taxon>Trebouxiales</taxon>
        <taxon>Trebouxiaceae</taxon>
        <taxon>Symbiochloris</taxon>
    </lineage>
</organism>
<dbReference type="CDD" id="cd00164">
    <property type="entry name" value="S1_like"/>
    <property type="match status" value="1"/>
</dbReference>
<evidence type="ECO:0000256" key="4">
    <source>
        <dbReference type="SAM" id="MobiDB-lite"/>
    </source>
</evidence>
<dbReference type="Pfam" id="PF00575">
    <property type="entry name" value="S1"/>
    <property type="match status" value="2"/>
</dbReference>
<protein>
    <recommendedName>
        <fullName evidence="5">S1 motif domain-containing protein</fullName>
    </recommendedName>
</protein>
<dbReference type="PANTHER" id="PTHR10724:SF7">
    <property type="entry name" value="SMALL RIBOSOMAL SUBUNIT PROTEIN BS1C"/>
    <property type="match status" value="1"/>
</dbReference>
<comment type="similarity">
    <text evidence="1">Belongs to the bacterial ribosomal protein bS1 family.</text>
</comment>
<keyword evidence="3" id="KW-0687">Ribonucleoprotein</keyword>
<sequence length="381" mass="41917">MSLLLACNCALEPRALAKGRQLEKAREVVTSAASVSAVFAPARLPAHGQKPERDSDVRLRTENRRAVLSRPEVTARPEGISDPGLNVAAPYAAAQKAEVSFLRSLKAGDVVEGQVVATKGYGVLVNIGRITHTRVLLHVSQVSRFRFDQDLGTIFSPGNRLKGMVISKDQGNINISTSVLERQAGDMLRCPASVYANAEAQAAFLRSHLSGNVDPWTELSGTGSNRLDALLDEIRRLEALKPGDVVLGKVTGVVPYGAFLKIGRFSRKQALLHVSQISRAIITDIHGVLRKDDFIKAMVLQHDKKTGRIQLTTRFLEENAGDMLCRPHQVFRYADKEAARFGKHCMDIWSHHWQQKLTTKQQEGRRGNLSDVSGSRSFLSI</sequence>
<dbReference type="SUPFAM" id="SSF50249">
    <property type="entry name" value="Nucleic acid-binding proteins"/>
    <property type="match status" value="2"/>
</dbReference>
<dbReference type="GO" id="GO:0006412">
    <property type="term" value="P:translation"/>
    <property type="evidence" value="ECO:0007669"/>
    <property type="project" value="TreeGrafter"/>
</dbReference>
<reference evidence="6 7" key="1">
    <citation type="journal article" date="2024" name="Nat. Commun.">
        <title>Phylogenomics reveals the evolutionary origins of lichenization in chlorophyte algae.</title>
        <authorList>
            <person name="Puginier C."/>
            <person name="Libourel C."/>
            <person name="Otte J."/>
            <person name="Skaloud P."/>
            <person name="Haon M."/>
            <person name="Grisel S."/>
            <person name="Petersen M."/>
            <person name="Berrin J.G."/>
            <person name="Delaux P.M."/>
            <person name="Dal Grande F."/>
            <person name="Keller J."/>
        </authorList>
    </citation>
    <scope>NUCLEOTIDE SEQUENCE [LARGE SCALE GENOMIC DNA]</scope>
    <source>
        <strain evidence="6 7">SAG 2036</strain>
    </source>
</reference>
<dbReference type="InterPro" id="IPR003029">
    <property type="entry name" value="S1_domain"/>
</dbReference>
<evidence type="ECO:0000313" key="6">
    <source>
        <dbReference type="EMBL" id="KAK9809668.1"/>
    </source>
</evidence>
<keyword evidence="2" id="KW-0689">Ribosomal protein</keyword>
<dbReference type="EMBL" id="JALJOQ010000017">
    <property type="protein sequence ID" value="KAK9809668.1"/>
    <property type="molecule type" value="Genomic_DNA"/>
</dbReference>
<feature type="compositionally biased region" description="Polar residues" evidence="4">
    <location>
        <begin position="370"/>
        <end position="381"/>
    </location>
</feature>
<dbReference type="PROSITE" id="PS50126">
    <property type="entry name" value="S1"/>
    <property type="match status" value="2"/>
</dbReference>
<dbReference type="GO" id="GO:0005840">
    <property type="term" value="C:ribosome"/>
    <property type="evidence" value="ECO:0007669"/>
    <property type="project" value="UniProtKB-KW"/>
</dbReference>
<dbReference type="GO" id="GO:0003729">
    <property type="term" value="F:mRNA binding"/>
    <property type="evidence" value="ECO:0007669"/>
    <property type="project" value="TreeGrafter"/>
</dbReference>
<keyword evidence="7" id="KW-1185">Reference proteome</keyword>
<evidence type="ECO:0000256" key="3">
    <source>
        <dbReference type="ARBA" id="ARBA00023274"/>
    </source>
</evidence>
<dbReference type="SMART" id="SM00316">
    <property type="entry name" value="S1"/>
    <property type="match status" value="2"/>
</dbReference>
<name>A0AAW1PM35_9CHLO</name>
<dbReference type="InterPro" id="IPR050437">
    <property type="entry name" value="Ribos_protein_bS1-like"/>
</dbReference>
<proteinExistence type="inferred from homology"/>
<evidence type="ECO:0000256" key="1">
    <source>
        <dbReference type="ARBA" id="ARBA00006767"/>
    </source>
</evidence>
<evidence type="ECO:0000256" key="2">
    <source>
        <dbReference type="ARBA" id="ARBA00022980"/>
    </source>
</evidence>
<feature type="region of interest" description="Disordered" evidence="4">
    <location>
        <begin position="360"/>
        <end position="381"/>
    </location>
</feature>
<dbReference type="PANTHER" id="PTHR10724">
    <property type="entry name" value="30S RIBOSOMAL PROTEIN S1"/>
    <property type="match status" value="1"/>
</dbReference>
<dbReference type="GO" id="GO:1990904">
    <property type="term" value="C:ribonucleoprotein complex"/>
    <property type="evidence" value="ECO:0007669"/>
    <property type="project" value="UniProtKB-KW"/>
</dbReference>
<accession>A0AAW1PM35</accession>